<dbReference type="RefSeq" id="XP_028025215.1">
    <property type="nucleotide sequence ID" value="XM_028169414.1"/>
</dbReference>
<dbReference type="Pfam" id="PF10545">
    <property type="entry name" value="MADF_DNA_bdg"/>
    <property type="match status" value="1"/>
</dbReference>
<name>A0A6J2J752_BOMMA</name>
<dbReference type="AlphaFoldDB" id="A0A6J2J752"/>
<accession>A0A6J2J752</accession>
<dbReference type="SMART" id="SM00595">
    <property type="entry name" value="MADF"/>
    <property type="match status" value="1"/>
</dbReference>
<dbReference type="PROSITE" id="PS51029">
    <property type="entry name" value="MADF"/>
    <property type="match status" value="1"/>
</dbReference>
<keyword evidence="2" id="KW-1185">Reference proteome</keyword>
<dbReference type="OrthoDB" id="7476629at2759"/>
<evidence type="ECO:0000313" key="3">
    <source>
        <dbReference type="RefSeq" id="XP_028025215.1"/>
    </source>
</evidence>
<protein>
    <submittedName>
        <fullName evidence="3">Uncharacterized protein LOC114239277 isoform X1</fullName>
    </submittedName>
</protein>
<dbReference type="GeneID" id="114239277"/>
<dbReference type="KEGG" id="bman:114239277"/>
<organism evidence="2 3">
    <name type="scientific">Bombyx mandarina</name>
    <name type="common">Wild silk moth</name>
    <name type="synonym">Wild silkworm</name>
    <dbReference type="NCBI Taxonomy" id="7092"/>
    <lineage>
        <taxon>Eukaryota</taxon>
        <taxon>Metazoa</taxon>
        <taxon>Ecdysozoa</taxon>
        <taxon>Arthropoda</taxon>
        <taxon>Hexapoda</taxon>
        <taxon>Insecta</taxon>
        <taxon>Pterygota</taxon>
        <taxon>Neoptera</taxon>
        <taxon>Endopterygota</taxon>
        <taxon>Lepidoptera</taxon>
        <taxon>Glossata</taxon>
        <taxon>Ditrysia</taxon>
        <taxon>Bombycoidea</taxon>
        <taxon>Bombycidae</taxon>
        <taxon>Bombycinae</taxon>
        <taxon>Bombyx</taxon>
    </lineage>
</organism>
<feature type="domain" description="MADF" evidence="1">
    <location>
        <begin position="15"/>
        <end position="113"/>
    </location>
</feature>
<reference evidence="3" key="1">
    <citation type="submission" date="2025-08" db="UniProtKB">
        <authorList>
            <consortium name="RefSeq"/>
        </authorList>
    </citation>
    <scope>IDENTIFICATION</scope>
    <source>
        <tissue evidence="3">Silk gland</tissue>
    </source>
</reference>
<gene>
    <name evidence="3" type="primary">LOC114239277</name>
</gene>
<evidence type="ECO:0000259" key="1">
    <source>
        <dbReference type="PROSITE" id="PS51029"/>
    </source>
</evidence>
<dbReference type="PANTHER" id="PTHR21505:SF8">
    <property type="entry name" value="DPT-YFP REPRESSOR BY OVEREXPRESSION, ISOFORM D-RELATED"/>
    <property type="match status" value="1"/>
</dbReference>
<dbReference type="Proteomes" id="UP000504629">
    <property type="component" value="Unplaced"/>
</dbReference>
<proteinExistence type="predicted"/>
<dbReference type="PANTHER" id="PTHR21505">
    <property type="entry name" value="MADF DOMAIN-CONTAINING PROTEIN-RELATED"/>
    <property type="match status" value="1"/>
</dbReference>
<dbReference type="InterPro" id="IPR006578">
    <property type="entry name" value="MADF-dom"/>
</dbReference>
<evidence type="ECO:0000313" key="2">
    <source>
        <dbReference type="Proteomes" id="UP000504629"/>
    </source>
</evidence>
<sequence>MSEENVVFPQKILKKFILLYKDLPCLWDKECPAYKIKMKRHDAITKMTELVQEYDPSATRVHILRKIESLRACVRREYKRVQESRRKANCEEEVYVPNLWYYDLLSFIFKNEAPEPARSPIPTAETEEEEDEDCQVFDSQSVDYSNDFNETGNMVEADDVSTISKRYLTFEAESTTSKVKRQFTEVEDEYDAIAGINVAAKLRYLPNNMRVLAEKLINDVLFQAQTNSLTSTTAIMTPDPFKSDAN</sequence>